<dbReference type="RefSeq" id="WP_136136328.1">
    <property type="nucleotide sequence ID" value="NZ_SDGV01000008.1"/>
</dbReference>
<dbReference type="Proteomes" id="UP000310506">
    <property type="component" value="Unassembled WGS sequence"/>
</dbReference>
<evidence type="ECO:0000313" key="3">
    <source>
        <dbReference type="Proteomes" id="UP000310506"/>
    </source>
</evidence>
<dbReference type="PANTHER" id="PTHR43664">
    <property type="entry name" value="MONOAMINE OXIDASE-RELATED"/>
    <property type="match status" value="1"/>
</dbReference>
<organism evidence="2 3">
    <name type="scientific">Vagococcus silagei</name>
    <dbReference type="NCBI Taxonomy" id="2508885"/>
    <lineage>
        <taxon>Bacteria</taxon>
        <taxon>Bacillati</taxon>
        <taxon>Bacillota</taxon>
        <taxon>Bacilli</taxon>
        <taxon>Lactobacillales</taxon>
        <taxon>Enterococcaceae</taxon>
        <taxon>Vagococcus</taxon>
    </lineage>
</organism>
<dbReference type="Gene3D" id="3.10.129.10">
    <property type="entry name" value="Hotdog Thioesterase"/>
    <property type="match status" value="1"/>
</dbReference>
<evidence type="ECO:0000259" key="1">
    <source>
        <dbReference type="Pfam" id="PF01575"/>
    </source>
</evidence>
<sequence length="155" mass="17530">MKFLNPENRIGKTIEELSEGDSISLTETIEDNQLLLYLGLSNDANPLFIQHDFSQKTEYGRPIVPTILLMGTISSAISKHLPGAGSNIVNFSFNLIKPVYHYETLTYHFEVIQIDKMKDVVTLSVTAENFEDERVLDSVVMVRPPKLVQMIEDSQ</sequence>
<dbReference type="InterPro" id="IPR029069">
    <property type="entry name" value="HotDog_dom_sf"/>
</dbReference>
<dbReference type="InterPro" id="IPR002539">
    <property type="entry name" value="MaoC-like_dom"/>
</dbReference>
<feature type="domain" description="MaoC-like" evidence="1">
    <location>
        <begin position="26"/>
        <end position="125"/>
    </location>
</feature>
<comment type="caution">
    <text evidence="2">The sequence shown here is derived from an EMBL/GenBank/DDBJ whole genome shotgun (WGS) entry which is preliminary data.</text>
</comment>
<protein>
    <submittedName>
        <fullName evidence="2">Enoyl-CoA hydratase</fullName>
    </submittedName>
</protein>
<proteinExistence type="predicted"/>
<accession>A0A4S3B6Z7</accession>
<name>A0A4S3B6Z7_9ENTE</name>
<dbReference type="Pfam" id="PF01575">
    <property type="entry name" value="MaoC_dehydratas"/>
    <property type="match status" value="1"/>
</dbReference>
<keyword evidence="3" id="KW-1185">Reference proteome</keyword>
<dbReference type="OrthoDB" id="2691304at2"/>
<dbReference type="PANTHER" id="PTHR43664:SF1">
    <property type="entry name" value="BETA-METHYLMALYL-COA DEHYDRATASE"/>
    <property type="match status" value="1"/>
</dbReference>
<dbReference type="AlphaFoldDB" id="A0A4S3B6Z7"/>
<gene>
    <name evidence="2" type="ORF">ESZ54_03650</name>
</gene>
<evidence type="ECO:0000313" key="2">
    <source>
        <dbReference type="EMBL" id="THB61750.1"/>
    </source>
</evidence>
<dbReference type="InterPro" id="IPR052342">
    <property type="entry name" value="MCH/BMMD"/>
</dbReference>
<dbReference type="EMBL" id="SDGV01000008">
    <property type="protein sequence ID" value="THB61750.1"/>
    <property type="molecule type" value="Genomic_DNA"/>
</dbReference>
<reference evidence="2 3" key="1">
    <citation type="submission" date="2019-01" db="EMBL/GenBank/DDBJ databases">
        <title>Vagococcus silagei sp. nov. isolated from brewer's grain.</title>
        <authorList>
            <person name="Guu J.-R."/>
        </authorList>
    </citation>
    <scope>NUCLEOTIDE SEQUENCE [LARGE SCALE GENOMIC DNA]</scope>
    <source>
        <strain evidence="2 3">2B-2</strain>
    </source>
</reference>
<dbReference type="SUPFAM" id="SSF54637">
    <property type="entry name" value="Thioesterase/thiol ester dehydrase-isomerase"/>
    <property type="match status" value="1"/>
</dbReference>